<dbReference type="AlphaFoldDB" id="A3ZSR1"/>
<protein>
    <recommendedName>
        <fullName evidence="3">Carboxypeptidase regulatory-like domain-containing protein</fullName>
    </recommendedName>
</protein>
<dbReference type="HOGENOM" id="CLU_113730_1_2_0"/>
<accession>A3ZSR1</accession>
<evidence type="ECO:0008006" key="3">
    <source>
        <dbReference type="Google" id="ProtNLM"/>
    </source>
</evidence>
<comment type="caution">
    <text evidence="1">The sequence shown here is derived from an EMBL/GenBank/DDBJ whole genome shotgun (WGS) entry which is preliminary data.</text>
</comment>
<dbReference type="Proteomes" id="UP000004358">
    <property type="component" value="Unassembled WGS sequence"/>
</dbReference>
<organism evidence="1 2">
    <name type="scientific">Blastopirellula marina DSM 3645</name>
    <dbReference type="NCBI Taxonomy" id="314230"/>
    <lineage>
        <taxon>Bacteria</taxon>
        <taxon>Pseudomonadati</taxon>
        <taxon>Planctomycetota</taxon>
        <taxon>Planctomycetia</taxon>
        <taxon>Pirellulales</taxon>
        <taxon>Pirellulaceae</taxon>
        <taxon>Blastopirellula</taxon>
    </lineage>
</organism>
<dbReference type="EMBL" id="AANZ01000009">
    <property type="protein sequence ID" value="EAQ80333.1"/>
    <property type="molecule type" value="Genomic_DNA"/>
</dbReference>
<evidence type="ECO:0000313" key="2">
    <source>
        <dbReference type="Proteomes" id="UP000004358"/>
    </source>
</evidence>
<name>A3ZSR1_9BACT</name>
<proteinExistence type="predicted"/>
<sequence>MIGVGFVILAGCGERGEIIVPVSGTVRLDGAPMAAGEVGFITFQPRAGRAAIGKIDPSNGAFTLSTNEAGDGVLVGEHEVTVSVNATGAGGNPISLIPKKYQEFATSGLNVTIDGPTDSLIIELEGPLKRHVKTYDPAALGDDPGF</sequence>
<evidence type="ECO:0000313" key="1">
    <source>
        <dbReference type="EMBL" id="EAQ80333.1"/>
    </source>
</evidence>
<reference evidence="1 2" key="1">
    <citation type="submission" date="2006-02" db="EMBL/GenBank/DDBJ databases">
        <authorList>
            <person name="Amann R."/>
            <person name="Ferriera S."/>
            <person name="Johnson J."/>
            <person name="Kravitz S."/>
            <person name="Halpern A."/>
            <person name="Remington K."/>
            <person name="Beeson K."/>
            <person name="Tran B."/>
            <person name="Rogers Y.-H."/>
            <person name="Friedman R."/>
            <person name="Venter J.C."/>
        </authorList>
    </citation>
    <scope>NUCLEOTIDE SEQUENCE [LARGE SCALE GENOMIC DNA]</scope>
    <source>
        <strain evidence="1 2">DSM 3645</strain>
    </source>
</reference>
<gene>
    <name evidence="1" type="ORF">DSM3645_10827</name>
</gene>